<dbReference type="OrthoDB" id="5513217at2"/>
<proteinExistence type="predicted"/>
<dbReference type="GO" id="GO:0046872">
    <property type="term" value="F:metal ion binding"/>
    <property type="evidence" value="ECO:0007669"/>
    <property type="project" value="InterPro"/>
</dbReference>
<dbReference type="PROSITE" id="PS50846">
    <property type="entry name" value="HMA_2"/>
    <property type="match status" value="1"/>
</dbReference>
<sequence>MKRLIIGLIFLMFTSALWAETKIIEVNGMVCAFCAQGIEASLKGLPATEDVYINLDKHIVAVDLKGIDSITNARLKELIVDAGYDVISINLSDHPVEHIRLMYEPS</sequence>
<feature type="domain" description="HMA" evidence="1">
    <location>
        <begin position="20"/>
        <end position="87"/>
    </location>
</feature>
<organism evidence="2 3">
    <name type="scientific">Methylophilales bacterium HTCC2181</name>
    <dbReference type="NCBI Taxonomy" id="383631"/>
    <lineage>
        <taxon>Bacteria</taxon>
        <taxon>Pseudomonadati</taxon>
        <taxon>Pseudomonadota</taxon>
        <taxon>Betaproteobacteria</taxon>
        <taxon>Nitrosomonadales</taxon>
        <taxon>OM43 clade</taxon>
    </lineage>
</organism>
<keyword evidence="3" id="KW-1185">Reference proteome</keyword>
<dbReference type="InterPro" id="IPR006121">
    <property type="entry name" value="HMA_dom"/>
</dbReference>
<evidence type="ECO:0000259" key="1">
    <source>
        <dbReference type="PROSITE" id="PS50846"/>
    </source>
</evidence>
<evidence type="ECO:0000313" key="2">
    <source>
        <dbReference type="EMBL" id="EAV46574.1"/>
    </source>
</evidence>
<name>A0P4W4_9PROT</name>
<dbReference type="AlphaFoldDB" id="A0P4W4"/>
<accession>A0P4W4</accession>
<dbReference type="CDD" id="cd00371">
    <property type="entry name" value="HMA"/>
    <property type="match status" value="1"/>
</dbReference>
<reference evidence="2 3" key="1">
    <citation type="submission" date="2006-11" db="EMBL/GenBank/DDBJ databases">
        <authorList>
            <person name="Giovannoni S."/>
            <person name="Vergin K."/>
            <person name="Ferriera S."/>
            <person name="Johnson J."/>
            <person name="Kravitz S."/>
            <person name="Beeson K."/>
            <person name="Sutton G."/>
            <person name="Rogers Y.-H."/>
            <person name="Friedman R."/>
            <person name="Frazier M."/>
            <person name="Venter J.C."/>
        </authorList>
    </citation>
    <scope>NUCLEOTIDE SEQUENCE [LARGE SCALE GENOMIC DNA]</scope>
    <source>
        <strain evidence="2 3">HTCC2181</strain>
    </source>
</reference>
<dbReference type="Proteomes" id="UP000054262">
    <property type="component" value="Unassembled WGS sequence"/>
</dbReference>
<evidence type="ECO:0000313" key="3">
    <source>
        <dbReference type="Proteomes" id="UP000054262"/>
    </source>
</evidence>
<dbReference type="Gene3D" id="3.30.70.100">
    <property type="match status" value="1"/>
</dbReference>
<protein>
    <recommendedName>
        <fullName evidence="1">HMA domain-containing protein</fullName>
    </recommendedName>
</protein>
<dbReference type="EMBL" id="AAUX01000001">
    <property type="protein sequence ID" value="EAV46574.1"/>
    <property type="molecule type" value="Genomic_DNA"/>
</dbReference>
<dbReference type="Pfam" id="PF00403">
    <property type="entry name" value="HMA"/>
    <property type="match status" value="1"/>
</dbReference>
<dbReference type="InterPro" id="IPR036163">
    <property type="entry name" value="HMA_dom_sf"/>
</dbReference>
<comment type="caution">
    <text evidence="2">The sequence shown here is derived from an EMBL/GenBank/DDBJ whole genome shotgun (WGS) entry which is preliminary data.</text>
</comment>
<gene>
    <name evidence="2" type="ORF">MB2181_00835</name>
</gene>
<dbReference type="SUPFAM" id="SSF55008">
    <property type="entry name" value="HMA, heavy metal-associated domain"/>
    <property type="match status" value="1"/>
</dbReference>